<dbReference type="EMBL" id="RIBY02002200">
    <property type="protein sequence ID" value="KAH9822957.1"/>
    <property type="molecule type" value="Genomic_DNA"/>
</dbReference>
<dbReference type="Proteomes" id="UP001138500">
    <property type="component" value="Unassembled WGS sequence"/>
</dbReference>
<name>A0A9W7SM75_9PEZI</name>
<reference evidence="1 2" key="2">
    <citation type="journal article" date="2021" name="Curr. Genet.">
        <title>Genetic response to nitrogen starvation in the aggressive Eucalyptus foliar pathogen Teratosphaeria destructans.</title>
        <authorList>
            <person name="Havenga M."/>
            <person name="Wingfield B.D."/>
            <person name="Wingfield M.J."/>
            <person name="Dreyer L.L."/>
            <person name="Roets F."/>
            <person name="Aylward J."/>
        </authorList>
    </citation>
    <scope>NUCLEOTIDE SEQUENCE [LARGE SCALE GENOMIC DNA]</scope>
    <source>
        <strain evidence="1">CMW44962</strain>
    </source>
</reference>
<sequence length="64" mass="6743">MEWRARLSISGVICSGSAIDVDEVVAVCLDCGLKIGLQSGDGLEVLPISSQCNEEDDSQASRES</sequence>
<organism evidence="1 2">
    <name type="scientific">Teratosphaeria destructans</name>
    <dbReference type="NCBI Taxonomy" id="418781"/>
    <lineage>
        <taxon>Eukaryota</taxon>
        <taxon>Fungi</taxon>
        <taxon>Dikarya</taxon>
        <taxon>Ascomycota</taxon>
        <taxon>Pezizomycotina</taxon>
        <taxon>Dothideomycetes</taxon>
        <taxon>Dothideomycetidae</taxon>
        <taxon>Mycosphaerellales</taxon>
        <taxon>Teratosphaeriaceae</taxon>
        <taxon>Teratosphaeria</taxon>
    </lineage>
</organism>
<reference evidence="1 2" key="1">
    <citation type="journal article" date="2018" name="IMA Fungus">
        <title>IMA Genome-F 10: Nine draft genome sequences of Claviceps purpurea s.lat., including C. arundinis, C. humidiphila, and C. cf. spartinae, pseudomolecules for the pitch canker pathogen Fusarium circinatum, draft genome of Davidsoniella eucalypti, Grosmannia galeiformis, Quambalaria eucalypti, and Teratosphaeria destructans.</title>
        <authorList>
            <person name="Wingfield B.D."/>
            <person name="Liu M."/>
            <person name="Nguyen H.D."/>
            <person name="Lane F.A."/>
            <person name="Morgan S.W."/>
            <person name="De Vos L."/>
            <person name="Wilken P.M."/>
            <person name="Duong T.A."/>
            <person name="Aylward J."/>
            <person name="Coetzee M.P."/>
            <person name="Dadej K."/>
            <person name="De Beer Z.W."/>
            <person name="Findlay W."/>
            <person name="Havenga M."/>
            <person name="Kolarik M."/>
            <person name="Menzies J.G."/>
            <person name="Naidoo K."/>
            <person name="Pochopski O."/>
            <person name="Shoukouhi P."/>
            <person name="Santana Q.C."/>
            <person name="Seifert K.A."/>
            <person name="Soal N."/>
            <person name="Steenkamp E.T."/>
            <person name="Tatham C.T."/>
            <person name="van der Nest M.A."/>
            <person name="Wingfield M.J."/>
        </authorList>
    </citation>
    <scope>NUCLEOTIDE SEQUENCE [LARGE SCALE GENOMIC DNA]</scope>
    <source>
        <strain evidence="1">CMW44962</strain>
    </source>
</reference>
<protein>
    <submittedName>
        <fullName evidence="1">Uncharacterized protein</fullName>
    </submittedName>
</protein>
<keyword evidence="2" id="KW-1185">Reference proteome</keyword>
<accession>A0A9W7SM75</accession>
<dbReference type="AlphaFoldDB" id="A0A9W7SM75"/>
<gene>
    <name evidence="1" type="ORF">Tdes44962_MAKER00785</name>
</gene>
<proteinExistence type="predicted"/>
<comment type="caution">
    <text evidence="1">The sequence shown here is derived from an EMBL/GenBank/DDBJ whole genome shotgun (WGS) entry which is preliminary data.</text>
</comment>
<evidence type="ECO:0000313" key="1">
    <source>
        <dbReference type="EMBL" id="KAH9822957.1"/>
    </source>
</evidence>
<evidence type="ECO:0000313" key="2">
    <source>
        <dbReference type="Proteomes" id="UP001138500"/>
    </source>
</evidence>